<dbReference type="OrthoDB" id="8440729at2"/>
<dbReference type="Gene3D" id="3.30.450.40">
    <property type="match status" value="1"/>
</dbReference>
<dbReference type="Proteomes" id="UP000269692">
    <property type="component" value="Unassembled WGS sequence"/>
</dbReference>
<dbReference type="SUPFAM" id="SSF55781">
    <property type="entry name" value="GAF domain-like"/>
    <property type="match status" value="1"/>
</dbReference>
<evidence type="ECO:0000313" key="1">
    <source>
        <dbReference type="EMBL" id="RLP78424.1"/>
    </source>
</evidence>
<name>A0A3L7AEM5_9HYPH</name>
<keyword evidence="2" id="KW-1185">Reference proteome</keyword>
<accession>A0A3L7AEM5</accession>
<dbReference type="AlphaFoldDB" id="A0A3L7AEM5"/>
<comment type="caution">
    <text evidence="1">The sequence shown here is derived from an EMBL/GenBank/DDBJ whole genome shotgun (WGS) entry which is preliminary data.</text>
</comment>
<dbReference type="InterPro" id="IPR029016">
    <property type="entry name" value="GAF-like_dom_sf"/>
</dbReference>
<proteinExistence type="predicted"/>
<reference evidence="1 2" key="1">
    <citation type="submission" date="2018-10" db="EMBL/GenBank/DDBJ databases">
        <title>Xanthobacter tagetidis genome sequencing and assembly.</title>
        <authorList>
            <person name="Maclea K.S."/>
            <person name="Goen A.E."/>
            <person name="Fatima S.A."/>
        </authorList>
    </citation>
    <scope>NUCLEOTIDE SEQUENCE [LARGE SCALE GENOMIC DNA]</scope>
    <source>
        <strain evidence="1 2">ATCC 700314</strain>
    </source>
</reference>
<gene>
    <name evidence="1" type="ORF">D9R14_11495</name>
</gene>
<evidence type="ECO:0000313" key="2">
    <source>
        <dbReference type="Proteomes" id="UP000269692"/>
    </source>
</evidence>
<protein>
    <submittedName>
        <fullName evidence="1">GAF domain-containing protein</fullName>
    </submittedName>
</protein>
<organism evidence="1 2">
    <name type="scientific">Xanthobacter tagetidis</name>
    <dbReference type="NCBI Taxonomy" id="60216"/>
    <lineage>
        <taxon>Bacteria</taxon>
        <taxon>Pseudomonadati</taxon>
        <taxon>Pseudomonadota</taxon>
        <taxon>Alphaproteobacteria</taxon>
        <taxon>Hyphomicrobiales</taxon>
        <taxon>Xanthobacteraceae</taxon>
        <taxon>Xanthobacter</taxon>
    </lineage>
</organism>
<dbReference type="EMBL" id="RCTF01000008">
    <property type="protein sequence ID" value="RLP78424.1"/>
    <property type="molecule type" value="Genomic_DNA"/>
</dbReference>
<sequence length="196" mass="21406">MTRPADFHVRAIDVLHDVNEAAWRESDPEEGVRHFTNATRGLLGDPDAPMKPGALKPGETQFIVSACFFIAPSRDHMIVFADNFGLGRARISVTDSRPGHTVQTKQAAVVKNTDEDAIFRQIIKTGRVGCSVYVPVMWKGEVVGMFNTASQARYMFDETDMKVQKLFAACAVAVWMGLGGPDKVAAVAKELGPWPG</sequence>
<dbReference type="RefSeq" id="WP_121623477.1">
    <property type="nucleotide sequence ID" value="NZ_JACIIW010000001.1"/>
</dbReference>